<keyword evidence="5 10" id="KW-1133">Transmembrane helix</keyword>
<dbReference type="PROSITE" id="PS50850">
    <property type="entry name" value="MFS"/>
    <property type="match status" value="1"/>
</dbReference>
<feature type="transmembrane region" description="Helical" evidence="10">
    <location>
        <begin position="416"/>
        <end position="437"/>
    </location>
</feature>
<dbReference type="GO" id="GO:0005351">
    <property type="term" value="F:carbohydrate:proton symporter activity"/>
    <property type="evidence" value="ECO:0007669"/>
    <property type="project" value="TreeGrafter"/>
</dbReference>
<evidence type="ECO:0000256" key="3">
    <source>
        <dbReference type="ARBA" id="ARBA00022448"/>
    </source>
</evidence>
<feature type="transmembrane region" description="Helical" evidence="10">
    <location>
        <begin position="275"/>
        <end position="297"/>
    </location>
</feature>
<comment type="subcellular location">
    <subcellularLocation>
        <location evidence="1">Membrane</location>
        <topology evidence="1">Multi-pass membrane protein</topology>
    </subcellularLocation>
</comment>
<dbReference type="GO" id="GO:0016020">
    <property type="term" value="C:membrane"/>
    <property type="evidence" value="ECO:0007669"/>
    <property type="project" value="UniProtKB-SubCell"/>
</dbReference>
<evidence type="ECO:0000256" key="6">
    <source>
        <dbReference type="ARBA" id="ARBA00023136"/>
    </source>
</evidence>
<reference evidence="12" key="1">
    <citation type="submission" date="2023-11" db="EMBL/GenBank/DDBJ databases">
        <authorList>
            <person name="De Vega J J."/>
            <person name="De Vega J J."/>
        </authorList>
    </citation>
    <scope>NUCLEOTIDE SEQUENCE</scope>
</reference>
<feature type="region of interest" description="Disordered" evidence="9">
    <location>
        <begin position="506"/>
        <end position="536"/>
    </location>
</feature>
<dbReference type="InterPro" id="IPR036259">
    <property type="entry name" value="MFS_trans_sf"/>
</dbReference>
<feature type="transmembrane region" description="Helical" evidence="10">
    <location>
        <begin position="12"/>
        <end position="40"/>
    </location>
</feature>
<dbReference type="EMBL" id="CAVNYO010000167">
    <property type="protein sequence ID" value="CAK5270465.1"/>
    <property type="molecule type" value="Genomic_DNA"/>
</dbReference>
<comment type="catalytic activity">
    <reaction evidence="7">
        <text>myo-inositol(out) + H(+)(out) = myo-inositol(in) + H(+)(in)</text>
        <dbReference type="Rhea" id="RHEA:60364"/>
        <dbReference type="ChEBI" id="CHEBI:15378"/>
        <dbReference type="ChEBI" id="CHEBI:17268"/>
    </reaction>
</comment>
<feature type="transmembrane region" description="Helical" evidence="10">
    <location>
        <begin position="348"/>
        <end position="368"/>
    </location>
</feature>
<dbReference type="InterPro" id="IPR005829">
    <property type="entry name" value="Sugar_transporter_CS"/>
</dbReference>
<evidence type="ECO:0000313" key="12">
    <source>
        <dbReference type="EMBL" id="CAK5270465.1"/>
    </source>
</evidence>
<evidence type="ECO:0000256" key="4">
    <source>
        <dbReference type="ARBA" id="ARBA00022692"/>
    </source>
</evidence>
<feature type="transmembrane region" description="Helical" evidence="10">
    <location>
        <begin position="443"/>
        <end position="466"/>
    </location>
</feature>
<dbReference type="Pfam" id="PF00083">
    <property type="entry name" value="Sugar_tr"/>
    <property type="match status" value="1"/>
</dbReference>
<evidence type="ECO:0000256" key="10">
    <source>
        <dbReference type="SAM" id="Phobius"/>
    </source>
</evidence>
<comment type="caution">
    <text evidence="12">The sequence shown here is derived from an EMBL/GenBank/DDBJ whole genome shotgun (WGS) entry which is preliminary data.</text>
</comment>
<dbReference type="PROSITE" id="PS00217">
    <property type="entry name" value="SUGAR_TRANSPORT_2"/>
    <property type="match status" value="1"/>
</dbReference>
<evidence type="ECO:0000256" key="7">
    <source>
        <dbReference type="ARBA" id="ARBA00049119"/>
    </source>
</evidence>
<dbReference type="Gene3D" id="1.20.1250.20">
    <property type="entry name" value="MFS general substrate transporter like domains"/>
    <property type="match status" value="1"/>
</dbReference>
<feature type="transmembrane region" description="Helical" evidence="10">
    <location>
        <begin position="94"/>
        <end position="111"/>
    </location>
</feature>
<dbReference type="PROSITE" id="PS00216">
    <property type="entry name" value="SUGAR_TRANSPORT_1"/>
    <property type="match status" value="1"/>
</dbReference>
<dbReference type="PANTHER" id="PTHR48022:SF81">
    <property type="entry name" value="MAJOR FACILITATOR SUPERFAMILY (MFS) PROFILE DOMAIN-CONTAINING PROTEIN"/>
    <property type="match status" value="1"/>
</dbReference>
<evidence type="ECO:0000313" key="13">
    <source>
        <dbReference type="Proteomes" id="UP001295794"/>
    </source>
</evidence>
<keyword evidence="3 8" id="KW-0813">Transport</keyword>
<keyword evidence="4 10" id="KW-0812">Transmembrane</keyword>
<dbReference type="Proteomes" id="UP001295794">
    <property type="component" value="Unassembled WGS sequence"/>
</dbReference>
<keyword evidence="6 10" id="KW-0472">Membrane</keyword>
<organism evidence="12 13">
    <name type="scientific">Mycena citricolor</name>
    <dbReference type="NCBI Taxonomy" id="2018698"/>
    <lineage>
        <taxon>Eukaryota</taxon>
        <taxon>Fungi</taxon>
        <taxon>Dikarya</taxon>
        <taxon>Basidiomycota</taxon>
        <taxon>Agaricomycotina</taxon>
        <taxon>Agaricomycetes</taxon>
        <taxon>Agaricomycetidae</taxon>
        <taxon>Agaricales</taxon>
        <taxon>Marasmiineae</taxon>
        <taxon>Mycenaceae</taxon>
        <taxon>Mycena</taxon>
    </lineage>
</organism>
<evidence type="ECO:0000256" key="8">
    <source>
        <dbReference type="RuleBase" id="RU003346"/>
    </source>
</evidence>
<keyword evidence="13" id="KW-1185">Reference proteome</keyword>
<name>A0AAD2H831_9AGAR</name>
<feature type="transmembrane region" description="Helical" evidence="10">
    <location>
        <begin position="317"/>
        <end position="339"/>
    </location>
</feature>
<evidence type="ECO:0000256" key="1">
    <source>
        <dbReference type="ARBA" id="ARBA00004141"/>
    </source>
</evidence>
<feature type="domain" description="Major facilitator superfamily (MFS) profile" evidence="11">
    <location>
        <begin position="16"/>
        <end position="470"/>
    </location>
</feature>
<feature type="transmembrane region" description="Helical" evidence="10">
    <location>
        <begin position="380"/>
        <end position="404"/>
    </location>
</feature>
<dbReference type="PRINTS" id="PR00171">
    <property type="entry name" value="SUGRTRNSPORT"/>
</dbReference>
<feature type="transmembrane region" description="Helical" evidence="10">
    <location>
        <begin position="156"/>
        <end position="177"/>
    </location>
</feature>
<evidence type="ECO:0000259" key="11">
    <source>
        <dbReference type="PROSITE" id="PS50850"/>
    </source>
</evidence>
<evidence type="ECO:0000256" key="5">
    <source>
        <dbReference type="ARBA" id="ARBA00022989"/>
    </source>
</evidence>
<dbReference type="AlphaFoldDB" id="A0AAD2H831"/>
<protein>
    <recommendedName>
        <fullName evidence="11">Major facilitator superfamily (MFS) profile domain-containing protein</fullName>
    </recommendedName>
</protein>
<dbReference type="NCBIfam" id="TIGR00879">
    <property type="entry name" value="SP"/>
    <property type="match status" value="1"/>
</dbReference>
<gene>
    <name evidence="12" type="ORF">MYCIT1_LOCUS14903</name>
</gene>
<dbReference type="InterPro" id="IPR005828">
    <property type="entry name" value="MFS_sugar_transport-like"/>
</dbReference>
<comment type="similarity">
    <text evidence="2 8">Belongs to the major facilitator superfamily. Sugar transporter (TC 2.A.1.1) family.</text>
</comment>
<accession>A0AAD2H831</accession>
<evidence type="ECO:0000256" key="2">
    <source>
        <dbReference type="ARBA" id="ARBA00010992"/>
    </source>
</evidence>
<dbReference type="InterPro" id="IPR003663">
    <property type="entry name" value="Sugar/inositol_transpt"/>
</dbReference>
<feature type="transmembrane region" description="Helical" evidence="10">
    <location>
        <begin position="60"/>
        <end position="82"/>
    </location>
</feature>
<dbReference type="InterPro" id="IPR050360">
    <property type="entry name" value="MFS_Sugar_Transporters"/>
</dbReference>
<feature type="transmembrane region" description="Helical" evidence="10">
    <location>
        <begin position="123"/>
        <end position="144"/>
    </location>
</feature>
<dbReference type="PANTHER" id="PTHR48022">
    <property type="entry name" value="PLASTIDIC GLUCOSE TRANSPORTER 4"/>
    <property type="match status" value="1"/>
</dbReference>
<proteinExistence type="inferred from homology"/>
<feature type="transmembrane region" description="Helical" evidence="10">
    <location>
        <begin position="189"/>
        <end position="207"/>
    </location>
</feature>
<sequence>MSPSTGAAVHKRAYALALSASLGSLFYGFDIGLIGGVLAMRSFQEYIGLQDATPSKKASIDGNIVISLQIGCLVGALGVGYFSGRFGRKPCLQASGLIFVLGSALQVVVGWGNTQRHALELLYIGRFIGGIGVGMVSALVPAYVAECTPPTIRGRCTGFIQLANNIGVMLSFWVNYICARYLPNGESQWRIPFAVQIVPALIFLLCLPWQPESPRFMIETERYDRAAEILAYLSHATAEDPLILATVDEVKADFLGKRRLPLMKQLQQMNETRGIALRCFTPSLVMLFQQLTGTNAINYFSPMIFASLGIGETKSGLFATGIYGIVKVISVCVGLALAVEGIGRKMSLIYGGLGQCIAMLWIGIYTGLHPGTKPHNFLGYISIAAVYLYAAFFSVGWGPIPWVLAGEVAPNHLRTAVMSLAAGVNWTFATVVAKLTPLMLAEIGYGTFLLFGSCCFVISFWAWLCLPETAGFGLEEIGELFEHHVILRAVQDAPGGRLFIGKRRAPSVRKVPEVSGQEAQGLLDGEDEQRHSSEDV</sequence>
<dbReference type="InterPro" id="IPR020846">
    <property type="entry name" value="MFS_dom"/>
</dbReference>
<evidence type="ECO:0000256" key="9">
    <source>
        <dbReference type="SAM" id="MobiDB-lite"/>
    </source>
</evidence>
<dbReference type="SUPFAM" id="SSF103473">
    <property type="entry name" value="MFS general substrate transporter"/>
    <property type="match status" value="1"/>
</dbReference>